<dbReference type="Proteomes" id="UP000006514">
    <property type="component" value="Unassembled WGS sequence"/>
</dbReference>
<evidence type="ECO:0000256" key="1">
    <source>
        <dbReference type="SAM" id="MobiDB-lite"/>
    </source>
</evidence>
<dbReference type="AlphaFoldDB" id="J0WSU1"/>
<evidence type="ECO:0008006" key="4">
    <source>
        <dbReference type="Google" id="ProtNLM"/>
    </source>
</evidence>
<reference evidence="3" key="1">
    <citation type="journal article" date="2012" name="Science">
        <title>The Paleozoic origin of enzymatic lignin decomposition reconstructed from 31 fungal genomes.</title>
        <authorList>
            <person name="Floudas D."/>
            <person name="Binder M."/>
            <person name="Riley R."/>
            <person name="Barry K."/>
            <person name="Blanchette R.A."/>
            <person name="Henrissat B."/>
            <person name="Martinez A.T."/>
            <person name="Otillar R."/>
            <person name="Spatafora J.W."/>
            <person name="Yadav J.S."/>
            <person name="Aerts A."/>
            <person name="Benoit I."/>
            <person name="Boyd A."/>
            <person name="Carlson A."/>
            <person name="Copeland A."/>
            <person name="Coutinho P.M."/>
            <person name="de Vries R.P."/>
            <person name="Ferreira P."/>
            <person name="Findley K."/>
            <person name="Foster B."/>
            <person name="Gaskell J."/>
            <person name="Glotzer D."/>
            <person name="Gorecki P."/>
            <person name="Heitman J."/>
            <person name="Hesse C."/>
            <person name="Hori C."/>
            <person name="Igarashi K."/>
            <person name="Jurgens J.A."/>
            <person name="Kallen N."/>
            <person name="Kersten P."/>
            <person name="Kohler A."/>
            <person name="Kuees U."/>
            <person name="Kumar T.K.A."/>
            <person name="Kuo A."/>
            <person name="LaButti K."/>
            <person name="Larrondo L.F."/>
            <person name="Lindquist E."/>
            <person name="Ling A."/>
            <person name="Lombard V."/>
            <person name="Lucas S."/>
            <person name="Lundell T."/>
            <person name="Martin R."/>
            <person name="McLaughlin D.J."/>
            <person name="Morgenstern I."/>
            <person name="Morin E."/>
            <person name="Murat C."/>
            <person name="Nagy L.G."/>
            <person name="Nolan M."/>
            <person name="Ohm R.A."/>
            <person name="Patyshakuliyeva A."/>
            <person name="Rokas A."/>
            <person name="Ruiz-Duenas F.J."/>
            <person name="Sabat G."/>
            <person name="Salamov A."/>
            <person name="Samejima M."/>
            <person name="Schmutz J."/>
            <person name="Slot J.C."/>
            <person name="St John F."/>
            <person name="Stenlid J."/>
            <person name="Sun H."/>
            <person name="Sun S."/>
            <person name="Syed K."/>
            <person name="Tsang A."/>
            <person name="Wiebenga A."/>
            <person name="Young D."/>
            <person name="Pisabarro A."/>
            <person name="Eastwood D.C."/>
            <person name="Martin F."/>
            <person name="Cullen D."/>
            <person name="Grigoriev I.V."/>
            <person name="Hibbett D.S."/>
        </authorList>
    </citation>
    <scope>NUCLEOTIDE SEQUENCE [LARGE SCALE GENOMIC DNA]</scope>
    <source>
        <strain evidence="3">TFB10046</strain>
    </source>
</reference>
<name>J0WSU1_AURST</name>
<sequence length="368" mass="39942">MTWAALQAELLSLEPNLVGRENLRVPPWPAGEPSYKRIQRWRRAPATAVLRFDVLSPSLAPATRLRRLVLKLRDRYGRQLAFVQDGSAALEGSAAREPEVCRTPPPESPSPVGTPARPISSSPTPSRKRSRTAQESSGAGPSSAKKKCKKDPTPSPSPPPKRPRHRSARSPFDEDGVPVMPCDQCDEKKRQCVAHPRRDPCQRCCDDHIKCSWSEMRREARGLPARAGTRGRDSGSSSRGRRGRARAAREYSPPAPRRAPPASSLLLDDDADEKVMEFTSGGLADLLRMAARDGAADALAGLARRTGPRSALRTPGRQRVRFGSTVSTPAPPDGPQTEPPSTPGSRRGEDGEDEEDQTGRPAGGMDLD</sequence>
<protein>
    <recommendedName>
        <fullName evidence="4">Zn(2)-C6 fungal-type domain-containing protein</fullName>
    </recommendedName>
</protein>
<feature type="region of interest" description="Disordered" evidence="1">
    <location>
        <begin position="91"/>
        <end position="183"/>
    </location>
</feature>
<evidence type="ECO:0000313" key="3">
    <source>
        <dbReference type="Proteomes" id="UP000006514"/>
    </source>
</evidence>
<dbReference type="EMBL" id="JH687897">
    <property type="protein sequence ID" value="EJD35262.1"/>
    <property type="molecule type" value="Genomic_DNA"/>
</dbReference>
<gene>
    <name evidence="2" type="ORF">AURDEDRAFT_175685</name>
</gene>
<dbReference type="InParanoid" id="J0WSU1"/>
<keyword evidence="3" id="KW-1185">Reference proteome</keyword>
<feature type="region of interest" description="Disordered" evidence="1">
    <location>
        <begin position="304"/>
        <end position="368"/>
    </location>
</feature>
<dbReference type="KEGG" id="adl:AURDEDRAFT_175685"/>
<accession>J0WSU1</accession>
<feature type="compositionally biased region" description="Low complexity" evidence="1">
    <location>
        <begin position="110"/>
        <end position="125"/>
    </location>
</feature>
<evidence type="ECO:0000313" key="2">
    <source>
        <dbReference type="EMBL" id="EJD35262.1"/>
    </source>
</evidence>
<organism evidence="2 3">
    <name type="scientific">Auricularia subglabra (strain TFB-10046 / SS5)</name>
    <name type="common">White-rot fungus</name>
    <name type="synonym">Auricularia delicata (strain TFB10046)</name>
    <dbReference type="NCBI Taxonomy" id="717982"/>
    <lineage>
        <taxon>Eukaryota</taxon>
        <taxon>Fungi</taxon>
        <taxon>Dikarya</taxon>
        <taxon>Basidiomycota</taxon>
        <taxon>Agaricomycotina</taxon>
        <taxon>Agaricomycetes</taxon>
        <taxon>Auriculariales</taxon>
        <taxon>Auriculariaceae</taxon>
        <taxon>Auricularia</taxon>
    </lineage>
</organism>
<feature type="region of interest" description="Disordered" evidence="1">
    <location>
        <begin position="219"/>
        <end position="268"/>
    </location>
</feature>
<feature type="compositionally biased region" description="Pro residues" evidence="1">
    <location>
        <begin position="329"/>
        <end position="342"/>
    </location>
</feature>
<proteinExistence type="predicted"/>